<evidence type="ECO:0000313" key="2">
    <source>
        <dbReference type="RefSeq" id="XP_053065201.1"/>
    </source>
</evidence>
<sequence length="80" mass="8881">MFVDLGRSATLPMRSLCGLDSDNFRAIPPLTQPFMLDKGPDTCRASVSTPSGWRRLFSAFVFVLLSRHFEFGPGDPSLVF</sequence>
<evidence type="ECO:0000313" key="1">
    <source>
        <dbReference type="Proteomes" id="UP001652583"/>
    </source>
</evidence>
<dbReference type="RefSeq" id="XP_053065201.1">
    <property type="nucleotide sequence ID" value="XM_053209226.1"/>
</dbReference>
<proteinExistence type="predicted"/>
<organism evidence="1 2">
    <name type="scientific">Acinonyx jubatus</name>
    <name type="common">Cheetah</name>
    <dbReference type="NCBI Taxonomy" id="32536"/>
    <lineage>
        <taxon>Eukaryota</taxon>
        <taxon>Metazoa</taxon>
        <taxon>Chordata</taxon>
        <taxon>Craniata</taxon>
        <taxon>Vertebrata</taxon>
        <taxon>Euteleostomi</taxon>
        <taxon>Mammalia</taxon>
        <taxon>Eutheria</taxon>
        <taxon>Laurasiatheria</taxon>
        <taxon>Carnivora</taxon>
        <taxon>Feliformia</taxon>
        <taxon>Felidae</taxon>
        <taxon>Felinae</taxon>
        <taxon>Acinonyx</taxon>
    </lineage>
</organism>
<accession>A0ABM3P0J1</accession>
<keyword evidence="1" id="KW-1185">Reference proteome</keyword>
<gene>
    <name evidence="2" type="primary">TDRD10</name>
</gene>
<protein>
    <submittedName>
        <fullName evidence="2">Tudor domain-containing protein 10</fullName>
    </submittedName>
</protein>
<dbReference type="Proteomes" id="UP001652583">
    <property type="component" value="Chromosome E4"/>
</dbReference>
<reference evidence="2" key="1">
    <citation type="submission" date="2025-08" db="UniProtKB">
        <authorList>
            <consortium name="RefSeq"/>
        </authorList>
    </citation>
    <scope>IDENTIFICATION</scope>
    <source>
        <tissue evidence="2">Blood</tissue>
    </source>
</reference>
<dbReference type="GeneID" id="113596211"/>
<name>A0ABM3P0J1_ACIJB</name>